<reference evidence="6" key="1">
    <citation type="submission" date="2021-04" db="EMBL/GenBank/DDBJ databases">
        <authorList>
            <consortium name="Wellcome Sanger Institute Data Sharing"/>
        </authorList>
    </citation>
    <scope>NUCLEOTIDE SEQUENCE [LARGE SCALE GENOMIC DNA]</scope>
</reference>
<keyword evidence="3" id="KW-0472">Membrane</keyword>
<evidence type="ECO:0000256" key="2">
    <source>
        <dbReference type="SAM" id="MobiDB-lite"/>
    </source>
</evidence>
<keyword evidence="3" id="KW-1133">Transmembrane helix</keyword>
<dbReference type="PANTHER" id="PTHR23411">
    <property type="entry name" value="TAPASIN"/>
    <property type="match status" value="1"/>
</dbReference>
<dbReference type="PROSITE" id="PS50835">
    <property type="entry name" value="IG_LIKE"/>
    <property type="match status" value="4"/>
</dbReference>
<dbReference type="Pfam" id="PF07654">
    <property type="entry name" value="C1-set"/>
    <property type="match status" value="3"/>
</dbReference>
<keyword evidence="4" id="KW-0732">Signal</keyword>
<dbReference type="InterPro" id="IPR013106">
    <property type="entry name" value="Ig_V-set"/>
</dbReference>
<name>A0A671YH97_SPAAU</name>
<keyword evidence="1" id="KW-0393">Immunoglobulin domain</keyword>
<evidence type="ECO:0000313" key="6">
    <source>
        <dbReference type="Ensembl" id="ENSSAUP00010061899.1"/>
    </source>
</evidence>
<dbReference type="Pfam" id="PF07686">
    <property type="entry name" value="V-set"/>
    <property type="match status" value="1"/>
</dbReference>
<dbReference type="Proteomes" id="UP000472265">
    <property type="component" value="Chromosome 20"/>
</dbReference>
<feature type="domain" description="Ig-like" evidence="5">
    <location>
        <begin position="229"/>
        <end position="323"/>
    </location>
</feature>
<dbReference type="InterPro" id="IPR003599">
    <property type="entry name" value="Ig_sub"/>
</dbReference>
<dbReference type="GeneTree" id="ENSGT00940000167101"/>
<dbReference type="Ensembl" id="ENSSAUT00010064919.1">
    <property type="protein sequence ID" value="ENSSAUP00010061899.1"/>
    <property type="gene ID" value="ENSSAUG00010025024.1"/>
</dbReference>
<feature type="compositionally biased region" description="Basic and acidic residues" evidence="2">
    <location>
        <begin position="848"/>
        <end position="868"/>
    </location>
</feature>
<dbReference type="SMART" id="SM00409">
    <property type="entry name" value="IG"/>
    <property type="match status" value="3"/>
</dbReference>
<dbReference type="InterPro" id="IPR050380">
    <property type="entry name" value="Immune_Resp_Modulators"/>
</dbReference>
<feature type="transmembrane region" description="Helical" evidence="3">
    <location>
        <begin position="342"/>
        <end position="361"/>
    </location>
</feature>
<feature type="signal peptide" evidence="4">
    <location>
        <begin position="1"/>
        <end position="22"/>
    </location>
</feature>
<dbReference type="Gene3D" id="2.60.40.10">
    <property type="entry name" value="Immunoglobulins"/>
    <property type="match status" value="5"/>
</dbReference>
<dbReference type="AlphaFoldDB" id="A0A671YH97"/>
<evidence type="ECO:0000256" key="4">
    <source>
        <dbReference type="SAM" id="SignalP"/>
    </source>
</evidence>
<proteinExistence type="predicted"/>
<reference evidence="6" key="2">
    <citation type="submission" date="2025-08" db="UniProtKB">
        <authorList>
            <consortium name="Ensembl"/>
        </authorList>
    </citation>
    <scope>IDENTIFICATION</scope>
</reference>
<dbReference type="SUPFAM" id="SSF48726">
    <property type="entry name" value="Immunoglobulin"/>
    <property type="match status" value="5"/>
</dbReference>
<dbReference type="InterPro" id="IPR036179">
    <property type="entry name" value="Ig-like_dom_sf"/>
</dbReference>
<keyword evidence="7" id="KW-1185">Reference proteome</keyword>
<evidence type="ECO:0000256" key="1">
    <source>
        <dbReference type="ARBA" id="ARBA00023319"/>
    </source>
</evidence>
<feature type="domain" description="Ig-like" evidence="5">
    <location>
        <begin position="130"/>
        <end position="224"/>
    </location>
</feature>
<dbReference type="InterPro" id="IPR013783">
    <property type="entry name" value="Ig-like_fold"/>
</dbReference>
<dbReference type="CDD" id="cd00098">
    <property type="entry name" value="IgC1"/>
    <property type="match status" value="3"/>
</dbReference>
<evidence type="ECO:0000256" key="3">
    <source>
        <dbReference type="SAM" id="Phobius"/>
    </source>
</evidence>
<feature type="domain" description="Ig-like" evidence="5">
    <location>
        <begin position="30"/>
        <end position="126"/>
    </location>
</feature>
<evidence type="ECO:0000259" key="5">
    <source>
        <dbReference type="PROSITE" id="PS50835"/>
    </source>
</evidence>
<dbReference type="SMART" id="SM00407">
    <property type="entry name" value="IGc1"/>
    <property type="match status" value="3"/>
</dbReference>
<accession>A0A671YH97</accession>
<organism evidence="6 7">
    <name type="scientific">Sparus aurata</name>
    <name type="common">Gilthead sea bream</name>
    <dbReference type="NCBI Taxonomy" id="8175"/>
    <lineage>
        <taxon>Eukaryota</taxon>
        <taxon>Metazoa</taxon>
        <taxon>Chordata</taxon>
        <taxon>Craniata</taxon>
        <taxon>Vertebrata</taxon>
        <taxon>Euteleostomi</taxon>
        <taxon>Actinopterygii</taxon>
        <taxon>Neopterygii</taxon>
        <taxon>Teleostei</taxon>
        <taxon>Neoteleostei</taxon>
        <taxon>Acanthomorphata</taxon>
        <taxon>Eupercaria</taxon>
        <taxon>Spariformes</taxon>
        <taxon>Sparidae</taxon>
        <taxon>Sparus</taxon>
    </lineage>
</organism>
<keyword evidence="3" id="KW-0812">Transmembrane</keyword>
<dbReference type="OMA" id="VAMMIIS"/>
<dbReference type="InParanoid" id="A0A671YH97"/>
<feature type="chain" id="PRO_5025522340" evidence="4">
    <location>
        <begin position="23"/>
        <end position="938"/>
    </location>
</feature>
<sequence>MAVQCKVLICVSFLTLIKHVSPSDIQACPNTNVTLPCNVTFPPSMKGDEIEKSLFTVSWRTNGSDIASFTKAAEQVKEGFSWDTKDFINGDFSLTLLRAGLDLQGVYECTVSYNSTLLRTSNVTFSILAPPTLSIPQQWVVLETESHLKCRADGFYPPPVSFSWTRDGKEIQPPYQTEGEQSPDGYYVAVGNLTLYPSREDQNVTFGCRVSHNRSIHELDFHLNITYRPSVQLSVLPSHSQNIPLTLYCDVESFYPEEVSVSWLQNGTALPEPPATEQNPDGTYRTRRYYTLSTEQRDQGGKVECAVNQPGVVHPVSSSAYLETLDPRDEPPVLTKSAKASVALMCISLVLVFLLCFGFSWRRRDEKKKSLNVSGIILPPRVIVGQKGRVTLSIEGRMVDRVQTTWFLNDTPITDTSLTGTSKANFNCLYNPLTTIHLPYGLTLTSPVSEKGHLLPSRDELGYYKLHTHGPLHSTGSGIQQLVSSLTFIPQIAIHKGAVFKCQVSYAGKDKIVVERVSEKFTILSAPEVSEIQLAETQNDSEVISMTVKATQFHPDVITFRWFCEGGELSPVASQASSSPRPNSEGFFSAYSQCKLPRSELEKGGTKVWVSVHHIALKQPVTRETRGFIKRPNVSEIHSTSPPDKTLTLGCEITDFHPPNISVTWLRLREGEQDDREEEVIEGGELWGPIQTQPRLYRATASLKRRPTNQEKKERGGIICRVEHCSLLEPIERHWRNVDIVAPSIPPSISVCWSSEGVGVFSLLFKGGHPKVKLLWAAGGPTLSPLVSNETEEIGDDGQRELKSVCALERSTNLPSQTSKQPERRKNGHAIKTKAAVTDPDAEGIEYIDEKVDGENNNIDRDEETKSELDEDSDRDSDREEREGNSGALHINTVNLDRSPRENERARFRVCVEITHPALKLPVYRTWTEPNEEISSSA</sequence>
<dbReference type="InterPro" id="IPR003597">
    <property type="entry name" value="Ig_C1-set"/>
</dbReference>
<feature type="domain" description="Ig-like" evidence="5">
    <location>
        <begin position="632"/>
        <end position="724"/>
    </location>
</feature>
<reference evidence="6" key="3">
    <citation type="submission" date="2025-09" db="UniProtKB">
        <authorList>
            <consortium name="Ensembl"/>
        </authorList>
    </citation>
    <scope>IDENTIFICATION</scope>
</reference>
<feature type="region of interest" description="Disordered" evidence="2">
    <location>
        <begin position="808"/>
        <end position="903"/>
    </location>
</feature>
<protein>
    <submittedName>
        <fullName evidence="6">Si:ch211-180a12.2</fullName>
    </submittedName>
</protein>
<dbReference type="InterPro" id="IPR007110">
    <property type="entry name" value="Ig-like_dom"/>
</dbReference>
<feature type="compositionally biased region" description="Polar residues" evidence="2">
    <location>
        <begin position="810"/>
        <end position="820"/>
    </location>
</feature>
<evidence type="ECO:0000313" key="7">
    <source>
        <dbReference type="Proteomes" id="UP000472265"/>
    </source>
</evidence>